<dbReference type="SUPFAM" id="SSF159006">
    <property type="entry name" value="YopX-like"/>
    <property type="match status" value="1"/>
</dbReference>
<accession>A0A212JSX6</accession>
<gene>
    <name evidence="2" type="ORF">KL86CLO1_11646</name>
</gene>
<feature type="domain" description="YopX protein" evidence="1">
    <location>
        <begin position="6"/>
        <end position="123"/>
    </location>
</feature>
<sequence>MRECLFRGKRLENGAWVEGYLFCQWERAYILWGTTNGIPDMTEVDPATVGQYTGLTDKHGKKIFEGEVCRTDDGEVGEIKFVLEHCAFLGYTKNPPAYHYLESDGKMKATEVIGNIHDPGLLEATT</sequence>
<reference evidence="2" key="1">
    <citation type="submission" date="2016-04" db="EMBL/GenBank/DDBJ databases">
        <authorList>
            <person name="Evans L.H."/>
            <person name="Alamgir A."/>
            <person name="Owens N."/>
            <person name="Weber N.D."/>
            <person name="Virtaneva K."/>
            <person name="Barbian K."/>
            <person name="Babar A."/>
            <person name="Rosenke K."/>
        </authorList>
    </citation>
    <scope>NUCLEOTIDE SEQUENCE</scope>
    <source>
        <strain evidence="2">86</strain>
    </source>
</reference>
<dbReference type="InterPro" id="IPR023385">
    <property type="entry name" value="YopX-like_C"/>
</dbReference>
<proteinExistence type="predicted"/>
<organism evidence="2">
    <name type="scientific">uncultured Eubacteriales bacterium</name>
    <dbReference type="NCBI Taxonomy" id="172733"/>
    <lineage>
        <taxon>Bacteria</taxon>
        <taxon>Bacillati</taxon>
        <taxon>Bacillota</taxon>
        <taxon>Clostridia</taxon>
        <taxon>Eubacteriales</taxon>
        <taxon>environmental samples</taxon>
    </lineage>
</organism>
<dbReference type="AlphaFoldDB" id="A0A212JSX6"/>
<dbReference type="Gene3D" id="2.30.30.290">
    <property type="entry name" value="YopX-like domains"/>
    <property type="match status" value="1"/>
</dbReference>
<evidence type="ECO:0000313" key="2">
    <source>
        <dbReference type="EMBL" id="SBW02438.1"/>
    </source>
</evidence>
<evidence type="ECO:0000259" key="1">
    <source>
        <dbReference type="Pfam" id="PF09643"/>
    </source>
</evidence>
<name>A0A212JSX6_9FIRM</name>
<protein>
    <recommendedName>
        <fullName evidence="1">YopX protein domain-containing protein</fullName>
    </recommendedName>
</protein>
<dbReference type="EMBL" id="FLUN01000001">
    <property type="protein sequence ID" value="SBW02438.1"/>
    <property type="molecule type" value="Genomic_DNA"/>
</dbReference>
<dbReference type="InterPro" id="IPR019096">
    <property type="entry name" value="YopX_protein"/>
</dbReference>
<dbReference type="Pfam" id="PF09643">
    <property type="entry name" value="YopX"/>
    <property type="match status" value="1"/>
</dbReference>